<keyword evidence="1" id="KW-0233">DNA recombination</keyword>
<protein>
    <submittedName>
        <fullName evidence="3">Putative integrase/recombinase</fullName>
    </submittedName>
</protein>
<dbReference type="GO" id="GO:0015074">
    <property type="term" value="P:DNA integration"/>
    <property type="evidence" value="ECO:0007669"/>
    <property type="project" value="InterPro"/>
</dbReference>
<dbReference type="GO" id="GO:0006310">
    <property type="term" value="P:DNA recombination"/>
    <property type="evidence" value="ECO:0007669"/>
    <property type="project" value="UniProtKB-KW"/>
</dbReference>
<dbReference type="AlphaFoldDB" id="A0A1Q8QD09"/>
<name>A0A1Q8QD09_9FIRM</name>
<evidence type="ECO:0000259" key="2">
    <source>
        <dbReference type="PROSITE" id="PS51898"/>
    </source>
</evidence>
<dbReference type="SUPFAM" id="SSF56349">
    <property type="entry name" value="DNA breaking-rejoining enzymes"/>
    <property type="match status" value="1"/>
</dbReference>
<sequence>MNGSLGNISNKIMKTANIRQSTGDRRGFHIFRHRVATELLGGGVPQPVISRVLGHTSPDSLEAYLSADFKHLKECALSIERFSMPEGVFGNE</sequence>
<dbReference type="Pfam" id="PF00589">
    <property type="entry name" value="Phage_integrase"/>
    <property type="match status" value="1"/>
</dbReference>
<dbReference type="InterPro" id="IPR011010">
    <property type="entry name" value="DNA_brk_join_enz"/>
</dbReference>
<dbReference type="STRING" id="1888891.DSOL_5357"/>
<dbReference type="InterPro" id="IPR013762">
    <property type="entry name" value="Integrase-like_cat_sf"/>
</dbReference>
<organism evidence="3 4">
    <name type="scientific">Desulfosporosinus metallidurans</name>
    <dbReference type="NCBI Taxonomy" id="1888891"/>
    <lineage>
        <taxon>Bacteria</taxon>
        <taxon>Bacillati</taxon>
        <taxon>Bacillota</taxon>
        <taxon>Clostridia</taxon>
        <taxon>Eubacteriales</taxon>
        <taxon>Desulfitobacteriaceae</taxon>
        <taxon>Desulfosporosinus</taxon>
    </lineage>
</organism>
<dbReference type="GO" id="GO:0003677">
    <property type="term" value="F:DNA binding"/>
    <property type="evidence" value="ECO:0007669"/>
    <property type="project" value="InterPro"/>
</dbReference>
<dbReference type="EMBL" id="MLBF01000128">
    <property type="protein sequence ID" value="OLN25228.1"/>
    <property type="molecule type" value="Genomic_DNA"/>
</dbReference>
<dbReference type="Proteomes" id="UP000186102">
    <property type="component" value="Unassembled WGS sequence"/>
</dbReference>
<evidence type="ECO:0000313" key="3">
    <source>
        <dbReference type="EMBL" id="OLN25228.1"/>
    </source>
</evidence>
<gene>
    <name evidence="3" type="ORF">DSOL_5357</name>
</gene>
<dbReference type="InterPro" id="IPR002104">
    <property type="entry name" value="Integrase_catalytic"/>
</dbReference>
<dbReference type="Gene3D" id="1.10.443.10">
    <property type="entry name" value="Intergrase catalytic core"/>
    <property type="match status" value="1"/>
</dbReference>
<reference evidence="3 4" key="1">
    <citation type="submission" date="2016-09" db="EMBL/GenBank/DDBJ databases">
        <title>Complete genome of Desulfosporosinus sp. OL.</title>
        <authorList>
            <person name="Mardanov A."/>
            <person name="Beletsky A."/>
            <person name="Panova A."/>
            <person name="Karnachuk O."/>
            <person name="Ravin N."/>
        </authorList>
    </citation>
    <scope>NUCLEOTIDE SEQUENCE [LARGE SCALE GENOMIC DNA]</scope>
    <source>
        <strain evidence="3 4">OL</strain>
    </source>
</reference>
<feature type="domain" description="Tyr recombinase" evidence="2">
    <location>
        <begin position="1"/>
        <end position="77"/>
    </location>
</feature>
<accession>A0A1Q8QD09</accession>
<proteinExistence type="predicted"/>
<comment type="caution">
    <text evidence="3">The sequence shown here is derived from an EMBL/GenBank/DDBJ whole genome shotgun (WGS) entry which is preliminary data.</text>
</comment>
<keyword evidence="4" id="KW-1185">Reference proteome</keyword>
<evidence type="ECO:0000256" key="1">
    <source>
        <dbReference type="ARBA" id="ARBA00023172"/>
    </source>
</evidence>
<dbReference type="PROSITE" id="PS51898">
    <property type="entry name" value="TYR_RECOMBINASE"/>
    <property type="match status" value="1"/>
</dbReference>
<evidence type="ECO:0000313" key="4">
    <source>
        <dbReference type="Proteomes" id="UP000186102"/>
    </source>
</evidence>